<dbReference type="SUPFAM" id="SSF55874">
    <property type="entry name" value="ATPase domain of HSP90 chaperone/DNA topoisomerase II/histidine kinase"/>
    <property type="match status" value="1"/>
</dbReference>
<keyword evidence="8" id="KW-0902">Two-component regulatory system</keyword>
<dbReference type="SMART" id="SM00342">
    <property type="entry name" value="HTH_ARAC"/>
    <property type="match status" value="1"/>
</dbReference>
<reference evidence="16" key="1">
    <citation type="journal article" date="2018" name="Int. J. Syst. Evol. Microbiol.">
        <title>Carboxylicivirga sediminis sp. nov., isolated from coastal sediment.</title>
        <authorList>
            <person name="Wang F.Q."/>
            <person name="Ren L.H."/>
            <person name="Zou R.J."/>
            <person name="Sun Y.Z."/>
            <person name="Liu X.J."/>
            <person name="Jiang F."/>
            <person name="Liu L.J."/>
        </authorList>
    </citation>
    <scope>NUCLEOTIDE SEQUENCE</scope>
    <source>
        <strain evidence="16">JR1</strain>
    </source>
</reference>
<dbReference type="CDD" id="cd17574">
    <property type="entry name" value="REC_OmpR"/>
    <property type="match status" value="1"/>
</dbReference>
<name>A0A941F5K8_9BACT</name>
<keyword evidence="7" id="KW-0067">ATP-binding</keyword>
<evidence type="ECO:0000256" key="3">
    <source>
        <dbReference type="ARBA" id="ARBA00022553"/>
    </source>
</evidence>
<dbReference type="EMBL" id="JAGTAR010000015">
    <property type="protein sequence ID" value="MBR8536110.1"/>
    <property type="molecule type" value="Genomic_DNA"/>
</dbReference>
<gene>
    <name evidence="16" type="ORF">KDU71_11125</name>
</gene>
<dbReference type="PROSITE" id="PS01124">
    <property type="entry name" value="HTH_ARAC_FAMILY_2"/>
    <property type="match status" value="1"/>
</dbReference>
<dbReference type="InterPro" id="IPR011006">
    <property type="entry name" value="CheY-like_superfamily"/>
</dbReference>
<dbReference type="InterPro" id="IPR005467">
    <property type="entry name" value="His_kinase_dom"/>
</dbReference>
<dbReference type="SUPFAM" id="SSF47384">
    <property type="entry name" value="Homodimeric domain of signal transducing histidine kinase"/>
    <property type="match status" value="1"/>
</dbReference>
<dbReference type="InterPro" id="IPR036097">
    <property type="entry name" value="HisK_dim/P_sf"/>
</dbReference>
<dbReference type="SMART" id="SM00387">
    <property type="entry name" value="HATPase_c"/>
    <property type="match status" value="1"/>
</dbReference>
<dbReference type="FunFam" id="3.30.565.10:FF:000037">
    <property type="entry name" value="Hybrid sensor histidine kinase/response regulator"/>
    <property type="match status" value="1"/>
</dbReference>
<dbReference type="Pfam" id="PF07495">
    <property type="entry name" value="Y_Y_Y"/>
    <property type="match status" value="1"/>
</dbReference>
<dbReference type="InterPro" id="IPR003661">
    <property type="entry name" value="HisK_dim/P_dom"/>
</dbReference>
<organism evidence="16 17">
    <name type="scientific">Carboxylicivirga sediminis</name>
    <dbReference type="NCBI Taxonomy" id="2006564"/>
    <lineage>
        <taxon>Bacteria</taxon>
        <taxon>Pseudomonadati</taxon>
        <taxon>Bacteroidota</taxon>
        <taxon>Bacteroidia</taxon>
        <taxon>Marinilabiliales</taxon>
        <taxon>Marinilabiliaceae</taxon>
        <taxon>Carboxylicivirga</taxon>
    </lineage>
</organism>
<dbReference type="InterPro" id="IPR011110">
    <property type="entry name" value="Reg_prop"/>
</dbReference>
<dbReference type="Gene3D" id="1.10.10.60">
    <property type="entry name" value="Homeodomain-like"/>
    <property type="match status" value="1"/>
</dbReference>
<keyword evidence="9" id="KW-0805">Transcription regulation</keyword>
<keyword evidence="6" id="KW-0418">Kinase</keyword>
<dbReference type="Gene3D" id="2.60.40.10">
    <property type="entry name" value="Immunoglobulins"/>
    <property type="match status" value="1"/>
</dbReference>
<dbReference type="SUPFAM" id="SSF63829">
    <property type="entry name" value="Calcium-dependent phosphotriesterase"/>
    <property type="match status" value="3"/>
</dbReference>
<dbReference type="PANTHER" id="PTHR43547:SF2">
    <property type="entry name" value="HYBRID SIGNAL TRANSDUCTION HISTIDINE KINASE C"/>
    <property type="match status" value="1"/>
</dbReference>
<keyword evidence="11" id="KW-0804">Transcription</keyword>
<dbReference type="Pfam" id="PF00072">
    <property type="entry name" value="Response_reg"/>
    <property type="match status" value="1"/>
</dbReference>
<evidence type="ECO:0000259" key="14">
    <source>
        <dbReference type="PROSITE" id="PS50109"/>
    </source>
</evidence>
<dbReference type="InterPro" id="IPR001789">
    <property type="entry name" value="Sig_transdc_resp-reg_receiver"/>
</dbReference>
<dbReference type="Gene3D" id="3.30.565.10">
    <property type="entry name" value="Histidine kinase-like ATPase, C-terminal domain"/>
    <property type="match status" value="1"/>
</dbReference>
<accession>A0A941F5K8</accession>
<evidence type="ECO:0000256" key="11">
    <source>
        <dbReference type="ARBA" id="ARBA00023163"/>
    </source>
</evidence>
<dbReference type="GO" id="GO:0005524">
    <property type="term" value="F:ATP binding"/>
    <property type="evidence" value="ECO:0007669"/>
    <property type="project" value="UniProtKB-KW"/>
</dbReference>
<dbReference type="PANTHER" id="PTHR43547">
    <property type="entry name" value="TWO-COMPONENT HISTIDINE KINASE"/>
    <property type="match status" value="1"/>
</dbReference>
<evidence type="ECO:0000256" key="6">
    <source>
        <dbReference type="ARBA" id="ARBA00022777"/>
    </source>
</evidence>
<evidence type="ECO:0000256" key="10">
    <source>
        <dbReference type="ARBA" id="ARBA00023125"/>
    </source>
</evidence>
<dbReference type="SMART" id="SM00388">
    <property type="entry name" value="HisKA"/>
    <property type="match status" value="1"/>
</dbReference>
<keyword evidence="17" id="KW-1185">Reference proteome</keyword>
<evidence type="ECO:0000313" key="17">
    <source>
        <dbReference type="Proteomes" id="UP000679220"/>
    </source>
</evidence>
<sequence length="1355" mass="154610">MKITNSRKGVWVLWLFLTSFQLTYSNSIDIRFEHIGLKEGLPTNSVLSFAQDHDGFMWVGTSNGLFRYDGYTFEQPFYTNNIGLGIESAISALIVDKNNSLWAATNNGLLLIDLNTYKTKAYVNKPNNNNSLCNNEVRALFINKNDQVWIGTKNGLSVFNPGDQSFKNYYHQPNVETSLSHNIVRAIAEDSKGNIWVGTYDGLNIFSPVTESFTKLKLTNKLDNQAPNDLVLDLKTYSILPNHIFAGTNKGLFKIDISSKEFQTFYVTKDKYKSPSNNTIKSIGPYINGKIPLGTDFGFNLFSPFERTFEHFFYQPNNIRSISNNVIKCTYIDASGTMWIGTNNGINIFDINKAQFSFNRINNTNLDFTDYDIACFAESDKNIWFGSGNGIAFVNKKTGKFNSYPTDSKTNDLHIDREGSLWAATVQGVFKINEKRNTFDIFSENTSKLGLSTNFTNTVIETEDNSIWIGTSGHGINRIFRSRSINGELKEDSVAHYSNHSGFSIPSDKIQTLLEDQNYLWVSTNGNGVFRININTNEYEVYTVKTTKGNLLSNTCYDIIKLPNKSLLFCTSKGICLFEKGHFREIIIPGISNSKVINGILTPEGSLWLSDYTKLYRFANYSHDTYQSFEIERTLPIGVFNKRSSLLTENGQLLFGAINGVVSFYPQQFTSNNFIAPIQISSIEVNNEMILPGKDLNNQKTISKPIHFEDLIHLKESDRNIVINFASMHFSGLYENNYSYKLEGFDTEWNYTTGDKNYARYSNLRKGNYTFILKATNNDDIWMPDEKIIKFKVAPYWYASPWAFVLYAILIFSFTYMGIKLIIADKEKSHIKLINKIKLQFFTNISHEFKTPLTLILLPLENILRTKPIHPEEYIESVNIAHKNAIKLKNLIDQLMLFRKIDAGKMRLAVNQYNFVDFAQSIFKAFEFSFKDKELDTRLITSETKIQLWFDQQKMEMLLNNLLSNALKFTQRHGSIKLSIEEKAKYIIVSVSDSGKGISKENQKHIFERFYQDDHNRNQSGTGIGLNLVKDIAELHHGSVAVESEAGKGSCFKVKLLKGKSHFDSNTDFAFTSTEKNEYPEIDIVHNSSSQNINDGDSVEGQKEKNTILIAEDNDEIRKYIIKHLHPFYNFIEAADGKEALKKVKDTEVSLIISDLMMPIMGGNEFCQMVKEDVLYSHIPFIMLTAKSSIDQKIQGLSEGADAYITKPFDFTHLKVTIDNLIVNREKLKKKYSENLIIGPNEIKIESLDEKFLRSTLAIIEENIANFDLSVDNLASELKISSKQLYRKIKALTDQTPIELIKEMRLKRAKQYLDKNGANISEIAYSCGFATPAYFTKCFKEKYNCTPTEYKKNRS</sequence>
<dbReference type="PROSITE" id="PS50110">
    <property type="entry name" value="RESPONSE_REGULATORY"/>
    <property type="match status" value="1"/>
</dbReference>
<dbReference type="InterPro" id="IPR018062">
    <property type="entry name" value="HTH_AraC-typ_CS"/>
</dbReference>
<dbReference type="InterPro" id="IPR009057">
    <property type="entry name" value="Homeodomain-like_sf"/>
</dbReference>
<evidence type="ECO:0000256" key="2">
    <source>
        <dbReference type="ARBA" id="ARBA00012438"/>
    </source>
</evidence>
<dbReference type="RefSeq" id="WP_212190827.1">
    <property type="nucleotide sequence ID" value="NZ_JAGTAR010000015.1"/>
</dbReference>
<evidence type="ECO:0000256" key="1">
    <source>
        <dbReference type="ARBA" id="ARBA00000085"/>
    </source>
</evidence>
<dbReference type="InterPro" id="IPR004358">
    <property type="entry name" value="Sig_transdc_His_kin-like_C"/>
</dbReference>
<dbReference type="SMART" id="SM00448">
    <property type="entry name" value="REC"/>
    <property type="match status" value="1"/>
</dbReference>
<dbReference type="Pfam" id="PF00512">
    <property type="entry name" value="HisKA"/>
    <property type="match status" value="1"/>
</dbReference>
<reference evidence="16" key="2">
    <citation type="submission" date="2021-04" db="EMBL/GenBank/DDBJ databases">
        <authorList>
            <person name="Zhang T."/>
            <person name="Zhang Y."/>
            <person name="Lu D."/>
            <person name="Zuo D."/>
            <person name="Du Z."/>
        </authorList>
    </citation>
    <scope>NUCLEOTIDE SEQUENCE</scope>
    <source>
        <strain evidence="16">JR1</strain>
    </source>
</reference>
<feature type="domain" description="HTH araC/xylS-type" evidence="13">
    <location>
        <begin position="1254"/>
        <end position="1353"/>
    </location>
</feature>
<evidence type="ECO:0000256" key="7">
    <source>
        <dbReference type="ARBA" id="ARBA00022840"/>
    </source>
</evidence>
<dbReference type="PROSITE" id="PS50109">
    <property type="entry name" value="HIS_KIN"/>
    <property type="match status" value="1"/>
</dbReference>
<dbReference type="EC" id="2.7.13.3" evidence="2"/>
<feature type="domain" description="Histidine kinase" evidence="14">
    <location>
        <begin position="844"/>
        <end position="1060"/>
    </location>
</feature>
<dbReference type="Gene3D" id="1.10.287.130">
    <property type="match status" value="1"/>
</dbReference>
<dbReference type="InterPro" id="IPR013783">
    <property type="entry name" value="Ig-like_fold"/>
</dbReference>
<evidence type="ECO:0000256" key="12">
    <source>
        <dbReference type="PROSITE-ProRule" id="PRU00169"/>
    </source>
</evidence>
<keyword evidence="3 12" id="KW-0597">Phosphoprotein</keyword>
<evidence type="ECO:0000256" key="9">
    <source>
        <dbReference type="ARBA" id="ARBA00023015"/>
    </source>
</evidence>
<dbReference type="GO" id="GO:0003700">
    <property type="term" value="F:DNA-binding transcription factor activity"/>
    <property type="evidence" value="ECO:0007669"/>
    <property type="project" value="InterPro"/>
</dbReference>
<dbReference type="Pfam" id="PF02518">
    <property type="entry name" value="HATPase_c"/>
    <property type="match status" value="1"/>
</dbReference>
<evidence type="ECO:0000256" key="8">
    <source>
        <dbReference type="ARBA" id="ARBA00023012"/>
    </source>
</evidence>
<dbReference type="Pfam" id="PF12833">
    <property type="entry name" value="HTH_18"/>
    <property type="match status" value="1"/>
</dbReference>
<dbReference type="InterPro" id="IPR011123">
    <property type="entry name" value="Y_Y_Y"/>
</dbReference>
<dbReference type="CDD" id="cd00075">
    <property type="entry name" value="HATPase"/>
    <property type="match status" value="1"/>
</dbReference>
<dbReference type="SUPFAM" id="SSF46689">
    <property type="entry name" value="Homeodomain-like"/>
    <property type="match status" value="1"/>
</dbReference>
<dbReference type="InterPro" id="IPR015943">
    <property type="entry name" value="WD40/YVTN_repeat-like_dom_sf"/>
</dbReference>
<dbReference type="Gene3D" id="2.130.10.10">
    <property type="entry name" value="YVTN repeat-like/Quinoprotein amine dehydrogenase"/>
    <property type="match status" value="5"/>
</dbReference>
<dbReference type="Gene3D" id="3.40.50.2300">
    <property type="match status" value="1"/>
</dbReference>
<dbReference type="Pfam" id="PF07494">
    <property type="entry name" value="Reg_prop"/>
    <property type="match status" value="3"/>
</dbReference>
<dbReference type="SUPFAM" id="SSF52172">
    <property type="entry name" value="CheY-like"/>
    <property type="match status" value="1"/>
</dbReference>
<dbReference type="InterPro" id="IPR036890">
    <property type="entry name" value="HATPase_C_sf"/>
</dbReference>
<dbReference type="InterPro" id="IPR018060">
    <property type="entry name" value="HTH_AraC"/>
</dbReference>
<evidence type="ECO:0000256" key="4">
    <source>
        <dbReference type="ARBA" id="ARBA00022679"/>
    </source>
</evidence>
<comment type="caution">
    <text evidence="16">The sequence shown here is derived from an EMBL/GenBank/DDBJ whole genome shotgun (WGS) entry which is preliminary data.</text>
</comment>
<keyword evidence="10" id="KW-0238">DNA-binding</keyword>
<feature type="domain" description="Response regulatory" evidence="15">
    <location>
        <begin position="1107"/>
        <end position="1222"/>
    </location>
</feature>
<dbReference type="Proteomes" id="UP000679220">
    <property type="component" value="Unassembled WGS sequence"/>
</dbReference>
<feature type="modified residue" description="4-aspartylphosphate" evidence="12">
    <location>
        <position position="1155"/>
    </location>
</feature>
<dbReference type="InterPro" id="IPR003594">
    <property type="entry name" value="HATPase_dom"/>
</dbReference>
<evidence type="ECO:0000256" key="5">
    <source>
        <dbReference type="ARBA" id="ARBA00022741"/>
    </source>
</evidence>
<dbReference type="PRINTS" id="PR00344">
    <property type="entry name" value="BCTRLSENSOR"/>
</dbReference>
<proteinExistence type="predicted"/>
<dbReference type="GO" id="GO:0000155">
    <property type="term" value="F:phosphorelay sensor kinase activity"/>
    <property type="evidence" value="ECO:0007669"/>
    <property type="project" value="InterPro"/>
</dbReference>
<protein>
    <recommendedName>
        <fullName evidence="2">histidine kinase</fullName>
        <ecNumber evidence="2">2.7.13.3</ecNumber>
    </recommendedName>
</protein>
<dbReference type="GO" id="GO:0043565">
    <property type="term" value="F:sequence-specific DNA binding"/>
    <property type="evidence" value="ECO:0007669"/>
    <property type="project" value="InterPro"/>
</dbReference>
<evidence type="ECO:0000313" key="16">
    <source>
        <dbReference type="EMBL" id="MBR8536110.1"/>
    </source>
</evidence>
<keyword evidence="5" id="KW-0547">Nucleotide-binding</keyword>
<keyword evidence="4" id="KW-0808">Transferase</keyword>
<evidence type="ECO:0000259" key="13">
    <source>
        <dbReference type="PROSITE" id="PS01124"/>
    </source>
</evidence>
<evidence type="ECO:0000259" key="15">
    <source>
        <dbReference type="PROSITE" id="PS50110"/>
    </source>
</evidence>
<dbReference type="PROSITE" id="PS00041">
    <property type="entry name" value="HTH_ARAC_FAMILY_1"/>
    <property type="match status" value="1"/>
</dbReference>
<comment type="catalytic activity">
    <reaction evidence="1">
        <text>ATP + protein L-histidine = ADP + protein N-phospho-L-histidine.</text>
        <dbReference type="EC" id="2.7.13.3"/>
    </reaction>
</comment>